<proteinExistence type="predicted"/>
<feature type="compositionally biased region" description="Basic and acidic residues" evidence="4">
    <location>
        <begin position="32"/>
        <end position="55"/>
    </location>
</feature>
<dbReference type="SUPFAM" id="SSF89942">
    <property type="entry name" value="eEF1-gamma domain"/>
    <property type="match status" value="1"/>
</dbReference>
<dbReference type="InterPro" id="IPR036433">
    <property type="entry name" value="EF1B_G_C_sf"/>
</dbReference>
<accession>A0AAW1X0S6</accession>
<keyword evidence="1 3" id="KW-0251">Elongation factor</keyword>
<dbReference type="AlphaFoldDB" id="A0AAW1X0S6"/>
<dbReference type="InterPro" id="IPR001662">
    <property type="entry name" value="EF1B_G_C"/>
</dbReference>
<evidence type="ECO:0000256" key="4">
    <source>
        <dbReference type="SAM" id="MobiDB-lite"/>
    </source>
</evidence>
<dbReference type="EMBL" id="JBEDUW010000005">
    <property type="protein sequence ID" value="KAK9929871.1"/>
    <property type="molecule type" value="Genomic_DNA"/>
</dbReference>
<protein>
    <recommendedName>
        <fullName evidence="5">EF-1-gamma C-terminal domain-containing protein</fullName>
    </recommendedName>
</protein>
<dbReference type="GO" id="GO:0004364">
    <property type="term" value="F:glutathione transferase activity"/>
    <property type="evidence" value="ECO:0007669"/>
    <property type="project" value="InterPro"/>
</dbReference>
<sequence length="228" mass="26667">MVTFFRKILGEVKQAESVLAVQSAKKPSQPKEPAKRKIKDEPKKKAKKEVEKEPAEAAEEEEAPKPKAKNPLDRLPPSKMILDEWKRLYSNTETNFGEVAVKGFWDMYDPEGHSLWFCDYKYNDVNTVSFVTLNKVGGFLQRMDLARKYVFGKMLVIGSDPPFKVKGLWLFRRQEIPWFIIDECYDMELYDWCKVDITDEDQKERVNQMIEDHEPFEGQALLDAKCFK</sequence>
<organism evidence="6 7">
    <name type="scientific">Rubus argutus</name>
    <name type="common">Southern blackberry</name>
    <dbReference type="NCBI Taxonomy" id="59490"/>
    <lineage>
        <taxon>Eukaryota</taxon>
        <taxon>Viridiplantae</taxon>
        <taxon>Streptophyta</taxon>
        <taxon>Embryophyta</taxon>
        <taxon>Tracheophyta</taxon>
        <taxon>Spermatophyta</taxon>
        <taxon>Magnoliopsida</taxon>
        <taxon>eudicotyledons</taxon>
        <taxon>Gunneridae</taxon>
        <taxon>Pentapetalae</taxon>
        <taxon>rosids</taxon>
        <taxon>fabids</taxon>
        <taxon>Rosales</taxon>
        <taxon>Rosaceae</taxon>
        <taxon>Rosoideae</taxon>
        <taxon>Rosoideae incertae sedis</taxon>
        <taxon>Rubus</taxon>
    </lineage>
</organism>
<feature type="domain" description="EF-1-gamma C-terminal" evidence="5">
    <location>
        <begin position="68"/>
        <end position="228"/>
    </location>
</feature>
<evidence type="ECO:0000256" key="3">
    <source>
        <dbReference type="PROSITE-ProRule" id="PRU00519"/>
    </source>
</evidence>
<dbReference type="PANTHER" id="PTHR44372">
    <property type="entry name" value="ELONGATION FACTOR 1-GAMMA 1-RELATED"/>
    <property type="match status" value="1"/>
</dbReference>
<dbReference type="PANTHER" id="PTHR44372:SF13">
    <property type="entry name" value="ELONGATION FACTOR 1-GAMMA 1-RELATED"/>
    <property type="match status" value="1"/>
</dbReference>
<evidence type="ECO:0000259" key="5">
    <source>
        <dbReference type="PROSITE" id="PS50040"/>
    </source>
</evidence>
<gene>
    <name evidence="6" type="ORF">M0R45_026944</name>
</gene>
<evidence type="ECO:0000256" key="1">
    <source>
        <dbReference type="ARBA" id="ARBA00022768"/>
    </source>
</evidence>
<dbReference type="FunFam" id="3.30.70.1010:FF:000001">
    <property type="entry name" value="Elongation factor 1-gamma 1"/>
    <property type="match status" value="1"/>
</dbReference>
<feature type="region of interest" description="Disordered" evidence="4">
    <location>
        <begin position="18"/>
        <end position="74"/>
    </location>
</feature>
<keyword evidence="7" id="KW-1185">Reference proteome</keyword>
<comment type="caution">
    <text evidence="6">The sequence shown here is derived from an EMBL/GenBank/DDBJ whole genome shotgun (WGS) entry which is preliminary data.</text>
</comment>
<name>A0AAW1X0S6_RUBAR</name>
<dbReference type="Gene3D" id="3.30.70.1010">
    <property type="entry name" value="Translation elongation factor EF1B, gamma chain, conserved domain"/>
    <property type="match status" value="1"/>
</dbReference>
<reference evidence="6 7" key="1">
    <citation type="journal article" date="2023" name="G3 (Bethesda)">
        <title>A chromosome-length genome assembly and annotation of blackberry (Rubus argutus, cv. 'Hillquist').</title>
        <authorList>
            <person name="Bruna T."/>
            <person name="Aryal R."/>
            <person name="Dudchenko O."/>
            <person name="Sargent D.J."/>
            <person name="Mead D."/>
            <person name="Buti M."/>
            <person name="Cavallini A."/>
            <person name="Hytonen T."/>
            <person name="Andres J."/>
            <person name="Pham M."/>
            <person name="Weisz D."/>
            <person name="Mascagni F."/>
            <person name="Usai G."/>
            <person name="Natali L."/>
            <person name="Bassil N."/>
            <person name="Fernandez G.E."/>
            <person name="Lomsadze A."/>
            <person name="Armour M."/>
            <person name="Olukolu B."/>
            <person name="Poorten T."/>
            <person name="Britton C."/>
            <person name="Davik J."/>
            <person name="Ashrafi H."/>
            <person name="Aiden E.L."/>
            <person name="Borodovsky M."/>
            <person name="Worthington M."/>
        </authorList>
    </citation>
    <scope>NUCLEOTIDE SEQUENCE [LARGE SCALE GENOMIC DNA]</scope>
    <source>
        <strain evidence="6">PI 553951</strain>
    </source>
</reference>
<evidence type="ECO:0000313" key="6">
    <source>
        <dbReference type="EMBL" id="KAK9929871.1"/>
    </source>
</evidence>
<evidence type="ECO:0000256" key="2">
    <source>
        <dbReference type="ARBA" id="ARBA00022917"/>
    </source>
</evidence>
<dbReference type="Proteomes" id="UP001457282">
    <property type="component" value="Unassembled WGS sequence"/>
</dbReference>
<dbReference type="PROSITE" id="PS50040">
    <property type="entry name" value="EF1G_C"/>
    <property type="match status" value="1"/>
</dbReference>
<dbReference type="GO" id="GO:0003746">
    <property type="term" value="F:translation elongation factor activity"/>
    <property type="evidence" value="ECO:0007669"/>
    <property type="project" value="UniProtKB-UniRule"/>
</dbReference>
<evidence type="ECO:0000313" key="7">
    <source>
        <dbReference type="Proteomes" id="UP001457282"/>
    </source>
</evidence>
<dbReference type="SMART" id="SM01183">
    <property type="entry name" value="EF1G"/>
    <property type="match status" value="1"/>
</dbReference>
<dbReference type="InterPro" id="IPR044628">
    <property type="entry name" value="EF-1-gamma_plant"/>
</dbReference>
<dbReference type="Pfam" id="PF00647">
    <property type="entry name" value="EF1G"/>
    <property type="match status" value="1"/>
</dbReference>
<keyword evidence="2 3" id="KW-0648">Protein biosynthesis</keyword>